<evidence type="ECO:0000313" key="1">
    <source>
        <dbReference type="EMBL" id="KAK3947946.1"/>
    </source>
</evidence>
<evidence type="ECO:0000313" key="2">
    <source>
        <dbReference type="Proteomes" id="UP001303222"/>
    </source>
</evidence>
<keyword evidence="2" id="KW-1185">Reference proteome</keyword>
<protein>
    <submittedName>
        <fullName evidence="1">Uncharacterized protein</fullName>
    </submittedName>
</protein>
<reference evidence="1" key="1">
    <citation type="journal article" date="2023" name="Mol. Phylogenet. Evol.">
        <title>Genome-scale phylogeny and comparative genomics of the fungal order Sordariales.</title>
        <authorList>
            <person name="Hensen N."/>
            <person name="Bonometti L."/>
            <person name="Westerberg I."/>
            <person name="Brannstrom I.O."/>
            <person name="Guillou S."/>
            <person name="Cros-Aarteil S."/>
            <person name="Calhoun S."/>
            <person name="Haridas S."/>
            <person name="Kuo A."/>
            <person name="Mondo S."/>
            <person name="Pangilinan J."/>
            <person name="Riley R."/>
            <person name="LaButti K."/>
            <person name="Andreopoulos B."/>
            <person name="Lipzen A."/>
            <person name="Chen C."/>
            <person name="Yan M."/>
            <person name="Daum C."/>
            <person name="Ng V."/>
            <person name="Clum A."/>
            <person name="Steindorff A."/>
            <person name="Ohm R.A."/>
            <person name="Martin F."/>
            <person name="Silar P."/>
            <person name="Natvig D.O."/>
            <person name="Lalanne C."/>
            <person name="Gautier V."/>
            <person name="Ament-Velasquez S.L."/>
            <person name="Kruys A."/>
            <person name="Hutchinson M.I."/>
            <person name="Powell A.J."/>
            <person name="Barry K."/>
            <person name="Miller A.N."/>
            <person name="Grigoriev I.V."/>
            <person name="Debuchy R."/>
            <person name="Gladieux P."/>
            <person name="Hiltunen Thoren M."/>
            <person name="Johannesson H."/>
        </authorList>
    </citation>
    <scope>NUCLEOTIDE SEQUENCE</scope>
    <source>
        <strain evidence="1">CBS 626.80</strain>
    </source>
</reference>
<sequence length="103" mass="11764">MSFNAATLIPLKGENNLNTWARALKYLFDFIRNSISSVINEAKNNQTLHKCVKDISYIIDDKKNYTNIVAAKVEVKTKEIKEIKTKSNGDERSAYNVYATPDY</sequence>
<dbReference type="AlphaFoldDB" id="A0AAN6SCI5"/>
<name>A0AAN6SCI5_9PEZI</name>
<gene>
    <name evidence="1" type="ORF">QBC32DRAFT_373940</name>
</gene>
<dbReference type="EMBL" id="MU859297">
    <property type="protein sequence ID" value="KAK3947946.1"/>
    <property type="molecule type" value="Genomic_DNA"/>
</dbReference>
<organism evidence="1 2">
    <name type="scientific">Pseudoneurospora amorphoporcata</name>
    <dbReference type="NCBI Taxonomy" id="241081"/>
    <lineage>
        <taxon>Eukaryota</taxon>
        <taxon>Fungi</taxon>
        <taxon>Dikarya</taxon>
        <taxon>Ascomycota</taxon>
        <taxon>Pezizomycotina</taxon>
        <taxon>Sordariomycetes</taxon>
        <taxon>Sordariomycetidae</taxon>
        <taxon>Sordariales</taxon>
        <taxon>Sordariaceae</taxon>
        <taxon>Pseudoneurospora</taxon>
    </lineage>
</organism>
<proteinExistence type="predicted"/>
<reference evidence="1" key="2">
    <citation type="submission" date="2023-06" db="EMBL/GenBank/DDBJ databases">
        <authorList>
            <consortium name="Lawrence Berkeley National Laboratory"/>
            <person name="Mondo S.J."/>
            <person name="Hensen N."/>
            <person name="Bonometti L."/>
            <person name="Westerberg I."/>
            <person name="Brannstrom I.O."/>
            <person name="Guillou S."/>
            <person name="Cros-Aarteil S."/>
            <person name="Calhoun S."/>
            <person name="Haridas S."/>
            <person name="Kuo A."/>
            <person name="Pangilinan J."/>
            <person name="Riley R."/>
            <person name="Labutti K."/>
            <person name="Andreopoulos B."/>
            <person name="Lipzen A."/>
            <person name="Chen C."/>
            <person name="Yanf M."/>
            <person name="Daum C."/>
            <person name="Ng V."/>
            <person name="Clum A."/>
            <person name="Steindorff A."/>
            <person name="Ohm R."/>
            <person name="Martin F."/>
            <person name="Silar P."/>
            <person name="Natvig D."/>
            <person name="Lalanne C."/>
            <person name="Gautier V."/>
            <person name="Ament-Velasquez S.L."/>
            <person name="Kruys A."/>
            <person name="Hutchinson M.I."/>
            <person name="Powell A.J."/>
            <person name="Barry K."/>
            <person name="Miller A.N."/>
            <person name="Grigoriev I.V."/>
            <person name="Debuchy R."/>
            <person name="Gladieux P."/>
            <person name="Thoren M.H."/>
            <person name="Johannesson H."/>
        </authorList>
    </citation>
    <scope>NUCLEOTIDE SEQUENCE</scope>
    <source>
        <strain evidence="1">CBS 626.80</strain>
    </source>
</reference>
<dbReference type="Proteomes" id="UP001303222">
    <property type="component" value="Unassembled WGS sequence"/>
</dbReference>
<accession>A0AAN6SCI5</accession>
<comment type="caution">
    <text evidence="1">The sequence shown here is derived from an EMBL/GenBank/DDBJ whole genome shotgun (WGS) entry which is preliminary data.</text>
</comment>